<keyword evidence="1" id="KW-0472">Membrane</keyword>
<keyword evidence="3" id="KW-1185">Reference proteome</keyword>
<dbReference type="Proteomes" id="UP000596938">
    <property type="component" value="Unassembled WGS sequence"/>
</dbReference>
<feature type="transmembrane region" description="Helical" evidence="1">
    <location>
        <begin position="93"/>
        <end position="116"/>
    </location>
</feature>
<accession>A0ABQ1Y1Z9</accession>
<keyword evidence="1" id="KW-0812">Transmembrane</keyword>
<gene>
    <name evidence="2" type="ORF">GCM10011577_37440</name>
</gene>
<dbReference type="EMBL" id="BMKU01000016">
    <property type="protein sequence ID" value="GGH09156.1"/>
    <property type="molecule type" value="Genomic_DNA"/>
</dbReference>
<evidence type="ECO:0000313" key="3">
    <source>
        <dbReference type="Proteomes" id="UP000596938"/>
    </source>
</evidence>
<evidence type="ECO:0000256" key="1">
    <source>
        <dbReference type="SAM" id="Phobius"/>
    </source>
</evidence>
<evidence type="ECO:0000313" key="2">
    <source>
        <dbReference type="EMBL" id="GGH09156.1"/>
    </source>
</evidence>
<dbReference type="Pfam" id="PF22564">
    <property type="entry name" value="HAAS"/>
    <property type="match status" value="1"/>
</dbReference>
<feature type="transmembrane region" description="Helical" evidence="1">
    <location>
        <begin position="69"/>
        <end position="87"/>
    </location>
</feature>
<sequence length="129" mass="13727">MMSTEEYLKTLAYELRHRKHGEDMVRNTLQEVSSHLAESGESGVAAFGQPREYAASFAAGTTTSGGARVGTLAGLVVIVTLAAYLVLRGTFDISFGISGTLTYFGAVVAVTAALIVTGQQMDRRLPDPR</sequence>
<comment type="caution">
    <text evidence="2">The sequence shown here is derived from an EMBL/GenBank/DDBJ whole genome shotgun (WGS) entry which is preliminary data.</text>
</comment>
<proteinExistence type="predicted"/>
<keyword evidence="1" id="KW-1133">Transmembrane helix</keyword>
<evidence type="ECO:0008006" key="4">
    <source>
        <dbReference type="Google" id="ProtNLM"/>
    </source>
</evidence>
<protein>
    <recommendedName>
        <fullName evidence="4">DUF1700 domain-containing protein</fullName>
    </recommendedName>
</protein>
<reference evidence="3" key="1">
    <citation type="journal article" date="2019" name="Int. J. Syst. Evol. Microbiol.">
        <title>The Global Catalogue of Microorganisms (GCM) 10K type strain sequencing project: providing services to taxonomists for standard genome sequencing and annotation.</title>
        <authorList>
            <consortium name="The Broad Institute Genomics Platform"/>
            <consortium name="The Broad Institute Genome Sequencing Center for Infectious Disease"/>
            <person name="Wu L."/>
            <person name="Ma J."/>
        </authorList>
    </citation>
    <scope>NUCLEOTIDE SEQUENCE [LARGE SCALE GENOMIC DNA]</scope>
    <source>
        <strain evidence="3">CGMCC 1.1927</strain>
    </source>
</reference>
<name>A0ABQ1Y1Z9_9MICC</name>
<organism evidence="2 3">
    <name type="scientific">Pseudarthrobacter polychromogenes</name>
    <dbReference type="NCBI Taxonomy" id="1676"/>
    <lineage>
        <taxon>Bacteria</taxon>
        <taxon>Bacillati</taxon>
        <taxon>Actinomycetota</taxon>
        <taxon>Actinomycetes</taxon>
        <taxon>Micrococcales</taxon>
        <taxon>Micrococcaceae</taxon>
        <taxon>Pseudarthrobacter</taxon>
    </lineage>
</organism>